<evidence type="ECO:0000313" key="3">
    <source>
        <dbReference type="EMBL" id="OCB89158.1"/>
    </source>
</evidence>
<protein>
    <recommendedName>
        <fullName evidence="2">C2 NT-type domain-containing protein</fullName>
    </recommendedName>
</protein>
<feature type="region of interest" description="Disordered" evidence="1">
    <location>
        <begin position="413"/>
        <end position="436"/>
    </location>
</feature>
<feature type="compositionally biased region" description="Gly residues" evidence="1">
    <location>
        <begin position="158"/>
        <end position="172"/>
    </location>
</feature>
<keyword evidence="4" id="KW-1185">Reference proteome</keyword>
<organism evidence="3 4">
    <name type="scientific">Sanghuangporus baumii</name>
    <name type="common">Phellinus baumii</name>
    <dbReference type="NCBI Taxonomy" id="108892"/>
    <lineage>
        <taxon>Eukaryota</taxon>
        <taxon>Fungi</taxon>
        <taxon>Dikarya</taxon>
        <taxon>Basidiomycota</taxon>
        <taxon>Agaricomycotina</taxon>
        <taxon>Agaricomycetes</taxon>
        <taxon>Hymenochaetales</taxon>
        <taxon>Hymenochaetaceae</taxon>
        <taxon>Sanghuangporus</taxon>
    </lineage>
</organism>
<evidence type="ECO:0000259" key="2">
    <source>
        <dbReference type="PROSITE" id="PS51840"/>
    </source>
</evidence>
<dbReference type="InterPro" id="IPR019448">
    <property type="entry name" value="NT-C2"/>
</dbReference>
<feature type="compositionally biased region" description="Basic and acidic residues" evidence="1">
    <location>
        <begin position="614"/>
        <end position="623"/>
    </location>
</feature>
<dbReference type="PANTHER" id="PTHR21456">
    <property type="entry name" value="FAMILY WITH SEQUENCE SIMILARITY 102"/>
    <property type="match status" value="1"/>
</dbReference>
<dbReference type="PROSITE" id="PS51840">
    <property type="entry name" value="C2_NT"/>
    <property type="match status" value="1"/>
</dbReference>
<feature type="compositionally biased region" description="Low complexity" evidence="1">
    <location>
        <begin position="203"/>
        <end position="219"/>
    </location>
</feature>
<dbReference type="Pfam" id="PF10358">
    <property type="entry name" value="NT-C2"/>
    <property type="match status" value="1"/>
</dbReference>
<feature type="compositionally biased region" description="Low complexity" evidence="1">
    <location>
        <begin position="525"/>
        <end position="558"/>
    </location>
</feature>
<dbReference type="PANTHER" id="PTHR21456:SF1">
    <property type="entry name" value="C2 NT-TYPE DOMAIN-CONTAINING PROTEIN"/>
    <property type="match status" value="1"/>
</dbReference>
<evidence type="ECO:0000256" key="1">
    <source>
        <dbReference type="SAM" id="MobiDB-lite"/>
    </source>
</evidence>
<feature type="compositionally biased region" description="Basic and acidic residues" evidence="1">
    <location>
        <begin position="765"/>
        <end position="780"/>
    </location>
</feature>
<accession>A0A9Q5I003</accession>
<dbReference type="Proteomes" id="UP000757232">
    <property type="component" value="Unassembled WGS sequence"/>
</dbReference>
<dbReference type="EMBL" id="LNZH02000163">
    <property type="protein sequence ID" value="OCB89158.1"/>
    <property type="molecule type" value="Genomic_DNA"/>
</dbReference>
<dbReference type="OrthoDB" id="3365224at2759"/>
<sequence length="835" mass="86898">MTVLSASSATSSSMTTPTTSTTKSRHPHLFPPTSASSSPVSHASTPNTNTPSSSTSPAPSSTLSLPLKSAHQHHGVRAHLAELLPLPRHALFDVKLTIHQLWNVPLVAGEFSVKWKFQHVHRERVGAVRRPSTLTPSGRLTPDSAGFLTLTNNSNNGFGSGWPGWSGSGSGKGKGREVLPAADHDSERDSAHSNLIPSGASMLSIPSTSEGSSSSPSLSPRRHSLDLLSETRNNSVASASASGFGNPDGDGDGGASTSANNANNVNGTGTGSSSESHSHEARGRTPYVALRDHHVKWSQTVHVTVQIAIQRDTLELQPCELKLVVEQLTSTSNSSSLSNPRLGAVFLNLAEYVDKGSVMRRHLLRQSKTNATLQLTLELTRAGGESNYKAPPLQKGEVMAGVSALLEKSAVGGAPRTRPAYERTVSRPPVKTHRRGTDRRDVLGIGLALGRGGRGGWNTPTVPTMLGPSELEYELEMGGPAAGALKTTENIIEAIFNPVPSSSPAPSPFTYYVPPNQRPRPLTPSGSGSVRSSSMQSVSASAGESGSVSASAGTSGEVDLSAEADADGDGDGDGEGVTYVEPDSYEERPPSIAPSSARSDRSVPASISLSTTSSHHEQDKESISAKSNSGVNVNANASANALNADAGASGRKKWWRKFSGVSRPASPAPVPAPVSSSSPSSQLPSPSPIPGYGHEHGSVPASLPSPSPRIGARTRSTGSTGEYMESGLGSGSGPVHTHTHNHSSRSGTSGTVATPVKSSPGLLLHENERDSGRGRGFEIEHGDEDDSRNEQSRLSAPQIVVRSPMSATHSPRPPQSPRGVQGGDANSRSTARRPS</sequence>
<feature type="compositionally biased region" description="Low complexity" evidence="1">
    <location>
        <begin position="673"/>
        <end position="684"/>
    </location>
</feature>
<feature type="compositionally biased region" description="Low complexity" evidence="1">
    <location>
        <begin position="31"/>
        <end position="66"/>
    </location>
</feature>
<feature type="region of interest" description="Disordered" evidence="1">
    <location>
        <begin position="158"/>
        <end position="283"/>
    </location>
</feature>
<dbReference type="InterPro" id="IPR039931">
    <property type="entry name" value="EEIG1/2-like"/>
</dbReference>
<name>A0A9Q5I003_SANBA</name>
<feature type="compositionally biased region" description="Acidic residues" evidence="1">
    <location>
        <begin position="560"/>
        <end position="574"/>
    </location>
</feature>
<feature type="compositionally biased region" description="Low complexity" evidence="1">
    <location>
        <begin position="1"/>
        <end position="22"/>
    </location>
</feature>
<feature type="region of interest" description="Disordered" evidence="1">
    <location>
        <begin position="1"/>
        <end position="70"/>
    </location>
</feature>
<feature type="domain" description="C2 NT-type" evidence="2">
    <location>
        <begin position="82"/>
        <end position="381"/>
    </location>
</feature>
<comment type="caution">
    <text evidence="3">The sequence shown here is derived from an EMBL/GenBank/DDBJ whole genome shotgun (WGS) entry which is preliminary data.</text>
</comment>
<proteinExistence type="predicted"/>
<feature type="compositionally biased region" description="Low complexity" evidence="1">
    <location>
        <begin position="255"/>
        <end position="274"/>
    </location>
</feature>
<gene>
    <name evidence="3" type="ORF">A7U60_g3641</name>
</gene>
<feature type="region of interest" description="Disordered" evidence="1">
    <location>
        <begin position="498"/>
        <end position="631"/>
    </location>
</feature>
<feature type="compositionally biased region" description="Basic and acidic residues" evidence="1">
    <location>
        <begin position="174"/>
        <end position="191"/>
    </location>
</feature>
<dbReference type="AlphaFoldDB" id="A0A9Q5I003"/>
<feature type="region of interest" description="Disordered" evidence="1">
    <location>
        <begin position="660"/>
        <end position="835"/>
    </location>
</feature>
<reference evidence="3" key="1">
    <citation type="submission" date="2016-06" db="EMBL/GenBank/DDBJ databases">
        <title>Draft Genome sequence of the fungus Inonotus baumii.</title>
        <authorList>
            <person name="Zhu H."/>
            <person name="Lin W."/>
        </authorList>
    </citation>
    <scope>NUCLEOTIDE SEQUENCE</scope>
    <source>
        <strain evidence="3">821</strain>
    </source>
</reference>
<evidence type="ECO:0000313" key="4">
    <source>
        <dbReference type="Proteomes" id="UP000757232"/>
    </source>
</evidence>
<feature type="compositionally biased region" description="Polar residues" evidence="1">
    <location>
        <begin position="230"/>
        <end position="241"/>
    </location>
</feature>